<evidence type="ECO:0000313" key="1">
    <source>
        <dbReference type="EMBL" id="PIR26475.1"/>
    </source>
</evidence>
<dbReference type="Proteomes" id="UP000236846">
    <property type="component" value="Unassembled WGS sequence"/>
</dbReference>
<reference evidence="1 2" key="1">
    <citation type="submission" date="2017-09" db="EMBL/GenBank/DDBJ databases">
        <title>Depth-based differentiation of microbial function through sediment-hosted aquifers and enrichment of novel symbionts in the deep terrestrial subsurface.</title>
        <authorList>
            <person name="Probst A.J."/>
            <person name="Ladd B."/>
            <person name="Jarett J.K."/>
            <person name="Geller-Mcgrath D.E."/>
            <person name="Sieber C.M."/>
            <person name="Emerson J.B."/>
            <person name="Anantharaman K."/>
            <person name="Thomas B.C."/>
            <person name="Malmstrom R."/>
            <person name="Stieglmeier M."/>
            <person name="Klingl A."/>
            <person name="Woyke T."/>
            <person name="Ryan C.M."/>
            <person name="Banfield J.F."/>
        </authorList>
    </citation>
    <scope>NUCLEOTIDE SEQUENCE [LARGE SCALE GENOMIC DNA]</scope>
    <source>
        <strain evidence="1">CG11_big_fil_rev_8_21_14_0_20_43_10</strain>
    </source>
</reference>
<organism evidence="1 2">
    <name type="scientific">Candidatus Brennerbacteria bacterium CG11_big_fil_rev_8_21_14_0_20_43_10</name>
    <dbReference type="NCBI Taxonomy" id="1974523"/>
    <lineage>
        <taxon>Bacteria</taxon>
        <taxon>Candidatus Brenneribacteriota</taxon>
    </lineage>
</organism>
<proteinExistence type="predicted"/>
<sequence>MRSIGWSAAICPELVEGLEPESNQGPRVMIGYLAAMLSAICGMQAGKQNPAYESFLVICNVLI</sequence>
<protein>
    <submittedName>
        <fullName evidence="1">Uncharacterized protein</fullName>
    </submittedName>
</protein>
<comment type="caution">
    <text evidence="1">The sequence shown here is derived from an EMBL/GenBank/DDBJ whole genome shotgun (WGS) entry which is preliminary data.</text>
</comment>
<dbReference type="EMBL" id="PCXE01000023">
    <property type="protein sequence ID" value="PIR26475.1"/>
    <property type="molecule type" value="Genomic_DNA"/>
</dbReference>
<evidence type="ECO:0000313" key="2">
    <source>
        <dbReference type="Proteomes" id="UP000236846"/>
    </source>
</evidence>
<name>A0A2H0PYX2_9BACT</name>
<dbReference type="AlphaFoldDB" id="A0A2H0PYX2"/>
<accession>A0A2H0PYX2</accession>
<gene>
    <name evidence="1" type="ORF">COV41_01430</name>
</gene>